<dbReference type="PANTHER" id="PTHR10947:SF0">
    <property type="entry name" value="PHENYLALANINE--TRNA LIGASE BETA SUBUNIT"/>
    <property type="match status" value="1"/>
</dbReference>
<evidence type="ECO:0000256" key="6">
    <source>
        <dbReference type="ARBA" id="ARBA00022598"/>
    </source>
</evidence>
<dbReference type="InterPro" id="IPR041616">
    <property type="entry name" value="PheRS_beta_core"/>
</dbReference>
<keyword evidence="12 15" id="KW-0648">Protein biosynthesis</keyword>
<evidence type="ECO:0000259" key="19">
    <source>
        <dbReference type="PROSITE" id="PS51483"/>
    </source>
</evidence>
<dbReference type="OrthoDB" id="9805455at2"/>
<dbReference type="eggNOG" id="COG0072">
    <property type="taxonomic scope" value="Bacteria"/>
</dbReference>
<dbReference type="InterPro" id="IPR002547">
    <property type="entry name" value="tRNA-bd_dom"/>
</dbReference>
<evidence type="ECO:0000256" key="5">
    <source>
        <dbReference type="ARBA" id="ARBA00022555"/>
    </source>
</evidence>
<evidence type="ECO:0000313" key="20">
    <source>
        <dbReference type="EMBL" id="AEE50704.1"/>
    </source>
</evidence>
<dbReference type="GO" id="GO:0006432">
    <property type="term" value="P:phenylalanyl-tRNA aminoacylation"/>
    <property type="evidence" value="ECO:0007669"/>
    <property type="project" value="UniProtKB-UniRule"/>
</dbReference>
<comment type="similarity">
    <text evidence="2 15">Belongs to the phenylalanyl-tRNA synthetase beta subunit family. Type 1 subfamily.</text>
</comment>
<feature type="binding site" evidence="15">
    <location>
        <position position="471"/>
    </location>
    <ligand>
        <name>Mg(2+)</name>
        <dbReference type="ChEBI" id="CHEBI:18420"/>
        <note>shared with alpha subunit</note>
    </ligand>
</feature>
<dbReference type="GO" id="GO:0004826">
    <property type="term" value="F:phenylalanine-tRNA ligase activity"/>
    <property type="evidence" value="ECO:0007669"/>
    <property type="project" value="UniProtKB-UniRule"/>
</dbReference>
<reference key="2">
    <citation type="submission" date="2011-04" db="EMBL/GenBank/DDBJ databases">
        <title>Complete sequence of chromosome of Haliscomenobacter hydrossis DSM 1100.</title>
        <authorList>
            <consortium name="US DOE Joint Genome Institute (JGI-PGF)"/>
            <person name="Lucas S."/>
            <person name="Han J."/>
            <person name="Lapidus A."/>
            <person name="Bruce D."/>
            <person name="Goodwin L."/>
            <person name="Pitluck S."/>
            <person name="Peters L."/>
            <person name="Kyrpides N."/>
            <person name="Mavromatis K."/>
            <person name="Ivanova N."/>
            <person name="Ovchinnikova G."/>
            <person name="Pagani I."/>
            <person name="Daligault H."/>
            <person name="Detter J.C."/>
            <person name="Han C."/>
            <person name="Land M."/>
            <person name="Hauser L."/>
            <person name="Markowitz V."/>
            <person name="Cheng J.-F."/>
            <person name="Hugenholtz P."/>
            <person name="Woyke T."/>
            <person name="Wu D."/>
            <person name="Verbarg S."/>
            <person name="Frueling A."/>
            <person name="Brambilla E."/>
            <person name="Klenk H.-P."/>
            <person name="Eisen J.A."/>
        </authorList>
    </citation>
    <scope>NUCLEOTIDE SEQUENCE</scope>
    <source>
        <strain>DSM 1100</strain>
    </source>
</reference>
<accession>F4L345</accession>
<dbReference type="InterPro" id="IPR045060">
    <property type="entry name" value="Phe-tRNA-ligase_IIc_bsu"/>
</dbReference>
<name>F4L345_HALH1</name>
<dbReference type="KEGG" id="hhy:Halhy_2838"/>
<dbReference type="eggNOG" id="COG0073">
    <property type="taxonomic scope" value="Bacteria"/>
</dbReference>
<reference evidence="20 21" key="1">
    <citation type="journal article" date="2011" name="Stand. Genomic Sci.">
        <title>Complete genome sequence of Haliscomenobacter hydrossis type strain (O).</title>
        <authorList>
            <consortium name="US DOE Joint Genome Institute (JGI-PGF)"/>
            <person name="Daligault H."/>
            <person name="Lapidus A."/>
            <person name="Zeytun A."/>
            <person name="Nolan M."/>
            <person name="Lucas S."/>
            <person name="Del Rio T.G."/>
            <person name="Tice H."/>
            <person name="Cheng J.F."/>
            <person name="Tapia R."/>
            <person name="Han C."/>
            <person name="Goodwin L."/>
            <person name="Pitluck S."/>
            <person name="Liolios K."/>
            <person name="Pagani I."/>
            <person name="Ivanova N."/>
            <person name="Huntemann M."/>
            <person name="Mavromatis K."/>
            <person name="Mikhailova N."/>
            <person name="Pati A."/>
            <person name="Chen A."/>
            <person name="Palaniappan K."/>
            <person name="Land M."/>
            <person name="Hauser L."/>
            <person name="Brambilla E.M."/>
            <person name="Rohde M."/>
            <person name="Verbarg S."/>
            <person name="Goker M."/>
            <person name="Bristow J."/>
            <person name="Eisen J.A."/>
            <person name="Markowitz V."/>
            <person name="Hugenholtz P."/>
            <person name="Kyrpides N.C."/>
            <person name="Klenk H.P."/>
            <person name="Woyke T."/>
        </authorList>
    </citation>
    <scope>NUCLEOTIDE SEQUENCE [LARGE SCALE GENOMIC DNA]</scope>
    <source>
        <strain evidence="21">ATCC 27775 / DSM 1100 / LMG 10767 / O</strain>
    </source>
</reference>
<dbReference type="InterPro" id="IPR009061">
    <property type="entry name" value="DNA-bd_dom_put_sf"/>
</dbReference>
<dbReference type="SUPFAM" id="SSF54991">
    <property type="entry name" value="Anticodon-binding domain of PheRS"/>
    <property type="match status" value="1"/>
</dbReference>
<feature type="domain" description="TRNA-binding" evidence="17">
    <location>
        <begin position="43"/>
        <end position="156"/>
    </location>
</feature>
<dbReference type="InterPro" id="IPR036690">
    <property type="entry name" value="Fdx_antiC-bd_sf"/>
</dbReference>
<dbReference type="InterPro" id="IPR004532">
    <property type="entry name" value="Phe-tRNA-ligase_IIc_bsu_bact"/>
</dbReference>
<dbReference type="SUPFAM" id="SSF46955">
    <property type="entry name" value="Putative DNA-binding domain"/>
    <property type="match status" value="1"/>
</dbReference>
<evidence type="ECO:0000256" key="4">
    <source>
        <dbReference type="ARBA" id="ARBA00022490"/>
    </source>
</evidence>
<feature type="domain" description="B5" evidence="19">
    <location>
        <begin position="417"/>
        <end position="493"/>
    </location>
</feature>
<dbReference type="HAMAP" id="MF_00283">
    <property type="entry name" value="Phe_tRNA_synth_beta1"/>
    <property type="match status" value="1"/>
</dbReference>
<keyword evidence="7 15" id="KW-0479">Metal-binding</keyword>
<dbReference type="Gene3D" id="3.30.70.380">
    <property type="entry name" value="Ferrodoxin-fold anticodon-binding domain"/>
    <property type="match status" value="1"/>
</dbReference>
<dbReference type="SUPFAM" id="SSF56037">
    <property type="entry name" value="PheT/TilS domain"/>
    <property type="match status" value="1"/>
</dbReference>
<dbReference type="SUPFAM" id="SSF50249">
    <property type="entry name" value="Nucleic acid-binding proteins"/>
    <property type="match status" value="1"/>
</dbReference>
<keyword evidence="5 16" id="KW-0820">tRNA-binding</keyword>
<dbReference type="CDD" id="cd02796">
    <property type="entry name" value="tRNA_bind_bactPheRS"/>
    <property type="match status" value="1"/>
</dbReference>
<dbReference type="HOGENOM" id="CLU_016891_0_0_10"/>
<evidence type="ECO:0000256" key="9">
    <source>
        <dbReference type="ARBA" id="ARBA00022840"/>
    </source>
</evidence>
<dbReference type="InterPro" id="IPR012340">
    <property type="entry name" value="NA-bd_OB-fold"/>
</dbReference>
<dbReference type="GO" id="GO:0000049">
    <property type="term" value="F:tRNA binding"/>
    <property type="evidence" value="ECO:0007669"/>
    <property type="project" value="UniProtKB-UniRule"/>
</dbReference>
<dbReference type="InterPro" id="IPR005121">
    <property type="entry name" value="Fdx_antiC-bd"/>
</dbReference>
<keyword evidence="9 15" id="KW-0067">ATP-binding</keyword>
<feature type="binding site" evidence="15">
    <location>
        <position position="481"/>
    </location>
    <ligand>
        <name>Mg(2+)</name>
        <dbReference type="ChEBI" id="CHEBI:18420"/>
        <note>shared with alpha subunit</note>
    </ligand>
</feature>
<dbReference type="FunFam" id="2.40.50.140:FF:000045">
    <property type="entry name" value="Phenylalanine--tRNA ligase beta subunit"/>
    <property type="match status" value="1"/>
</dbReference>
<dbReference type="PROSITE" id="PS51447">
    <property type="entry name" value="FDX_ACB"/>
    <property type="match status" value="1"/>
</dbReference>
<evidence type="ECO:0000256" key="10">
    <source>
        <dbReference type="ARBA" id="ARBA00022842"/>
    </source>
</evidence>
<evidence type="ECO:0000256" key="1">
    <source>
        <dbReference type="ARBA" id="ARBA00004496"/>
    </source>
</evidence>
<dbReference type="InterPro" id="IPR020825">
    <property type="entry name" value="Phe-tRNA_synthase-like_B3/B4"/>
</dbReference>
<dbReference type="InterPro" id="IPR045864">
    <property type="entry name" value="aa-tRNA-synth_II/BPL/LPL"/>
</dbReference>
<keyword evidence="8 15" id="KW-0547">Nucleotide-binding</keyword>
<organism evidence="20 21">
    <name type="scientific">Haliscomenobacter hydrossis (strain ATCC 27775 / DSM 1100 / LMG 10767 / O)</name>
    <dbReference type="NCBI Taxonomy" id="760192"/>
    <lineage>
        <taxon>Bacteria</taxon>
        <taxon>Pseudomonadati</taxon>
        <taxon>Bacteroidota</taxon>
        <taxon>Saprospiria</taxon>
        <taxon>Saprospirales</taxon>
        <taxon>Haliscomenobacteraceae</taxon>
        <taxon>Haliscomenobacter</taxon>
    </lineage>
</organism>
<proteinExistence type="inferred from homology"/>
<dbReference type="InterPro" id="IPR033714">
    <property type="entry name" value="tRNA_bind_bactPheRS"/>
</dbReference>
<evidence type="ECO:0000256" key="2">
    <source>
        <dbReference type="ARBA" id="ARBA00008653"/>
    </source>
</evidence>
<keyword evidence="11 16" id="KW-0694">RNA-binding</keyword>
<dbReference type="EMBL" id="CP002691">
    <property type="protein sequence ID" value="AEE50704.1"/>
    <property type="molecule type" value="Genomic_DNA"/>
</dbReference>
<evidence type="ECO:0000256" key="16">
    <source>
        <dbReference type="PROSITE-ProRule" id="PRU00209"/>
    </source>
</evidence>
<dbReference type="SMART" id="SM00873">
    <property type="entry name" value="B3_4"/>
    <property type="match status" value="1"/>
</dbReference>
<keyword evidence="4 15" id="KW-0963">Cytoplasm</keyword>
<dbReference type="Pfam" id="PF01588">
    <property type="entry name" value="tRNA_bind"/>
    <property type="match status" value="1"/>
</dbReference>
<dbReference type="STRING" id="760192.Halhy_2838"/>
<evidence type="ECO:0000259" key="18">
    <source>
        <dbReference type="PROSITE" id="PS51447"/>
    </source>
</evidence>
<dbReference type="GO" id="GO:0009328">
    <property type="term" value="C:phenylalanine-tRNA ligase complex"/>
    <property type="evidence" value="ECO:0007669"/>
    <property type="project" value="TreeGrafter"/>
</dbReference>
<dbReference type="PROSITE" id="PS50886">
    <property type="entry name" value="TRBD"/>
    <property type="match status" value="1"/>
</dbReference>
<feature type="binding site" evidence="15">
    <location>
        <position position="477"/>
    </location>
    <ligand>
        <name>Mg(2+)</name>
        <dbReference type="ChEBI" id="CHEBI:18420"/>
        <note>shared with alpha subunit</note>
    </ligand>
</feature>
<dbReference type="SUPFAM" id="SSF55681">
    <property type="entry name" value="Class II aaRS and biotin synthetases"/>
    <property type="match status" value="1"/>
</dbReference>
<dbReference type="Gene3D" id="2.40.50.140">
    <property type="entry name" value="Nucleic acid-binding proteins"/>
    <property type="match status" value="1"/>
</dbReference>
<dbReference type="Pfam" id="PF17759">
    <property type="entry name" value="tRNA_synthFbeta"/>
    <property type="match status" value="1"/>
</dbReference>
<evidence type="ECO:0000256" key="12">
    <source>
        <dbReference type="ARBA" id="ARBA00022917"/>
    </source>
</evidence>
<protein>
    <recommendedName>
        <fullName evidence="15">Phenylalanine--tRNA ligase beta subunit</fullName>
        <ecNumber evidence="15">6.1.1.20</ecNumber>
    </recommendedName>
    <alternativeName>
        <fullName evidence="15">Phenylalanyl-tRNA synthetase beta subunit</fullName>
        <shortName evidence="15">PheRS</shortName>
    </alternativeName>
</protein>
<comment type="subunit">
    <text evidence="3 15">Tetramer of two alpha and two beta subunits.</text>
</comment>
<dbReference type="Pfam" id="PF03483">
    <property type="entry name" value="B3_4"/>
    <property type="match status" value="1"/>
</dbReference>
<evidence type="ECO:0000256" key="11">
    <source>
        <dbReference type="ARBA" id="ARBA00022884"/>
    </source>
</evidence>
<dbReference type="Pfam" id="PF03147">
    <property type="entry name" value="FDX-ACB"/>
    <property type="match status" value="1"/>
</dbReference>
<feature type="domain" description="FDX-ACB" evidence="18">
    <location>
        <begin position="726"/>
        <end position="820"/>
    </location>
</feature>
<comment type="catalytic activity">
    <reaction evidence="14 15">
        <text>tRNA(Phe) + L-phenylalanine + ATP = L-phenylalanyl-tRNA(Phe) + AMP + diphosphate + H(+)</text>
        <dbReference type="Rhea" id="RHEA:19413"/>
        <dbReference type="Rhea" id="RHEA-COMP:9668"/>
        <dbReference type="Rhea" id="RHEA-COMP:9699"/>
        <dbReference type="ChEBI" id="CHEBI:15378"/>
        <dbReference type="ChEBI" id="CHEBI:30616"/>
        <dbReference type="ChEBI" id="CHEBI:33019"/>
        <dbReference type="ChEBI" id="CHEBI:58095"/>
        <dbReference type="ChEBI" id="CHEBI:78442"/>
        <dbReference type="ChEBI" id="CHEBI:78531"/>
        <dbReference type="ChEBI" id="CHEBI:456215"/>
        <dbReference type="EC" id="6.1.1.20"/>
    </reaction>
</comment>
<dbReference type="NCBIfam" id="TIGR00472">
    <property type="entry name" value="pheT_bact"/>
    <property type="match status" value="1"/>
</dbReference>
<dbReference type="GO" id="GO:0000287">
    <property type="term" value="F:magnesium ion binding"/>
    <property type="evidence" value="ECO:0007669"/>
    <property type="project" value="UniProtKB-UniRule"/>
</dbReference>
<dbReference type="GO" id="GO:0005524">
    <property type="term" value="F:ATP binding"/>
    <property type="evidence" value="ECO:0007669"/>
    <property type="project" value="UniProtKB-UniRule"/>
</dbReference>
<dbReference type="SMART" id="SM00896">
    <property type="entry name" value="FDX-ACB"/>
    <property type="match status" value="1"/>
</dbReference>
<dbReference type="Gene3D" id="3.30.930.10">
    <property type="entry name" value="Bira Bifunctional Protein, Domain 2"/>
    <property type="match status" value="1"/>
</dbReference>
<keyword evidence="6 15" id="KW-0436">Ligase</keyword>
<dbReference type="EC" id="6.1.1.20" evidence="15"/>
<dbReference type="FunFam" id="3.30.70.380:FF:000001">
    <property type="entry name" value="Phenylalanine--tRNA ligase beta subunit"/>
    <property type="match status" value="1"/>
</dbReference>
<dbReference type="Gene3D" id="3.30.56.10">
    <property type="match status" value="2"/>
</dbReference>
<evidence type="ECO:0000256" key="7">
    <source>
        <dbReference type="ARBA" id="ARBA00022723"/>
    </source>
</evidence>
<dbReference type="Pfam" id="PF03484">
    <property type="entry name" value="B5"/>
    <property type="match status" value="1"/>
</dbReference>
<dbReference type="Gene3D" id="3.50.40.10">
    <property type="entry name" value="Phenylalanyl-trna Synthetase, Chain B, domain 3"/>
    <property type="match status" value="1"/>
</dbReference>
<feature type="binding site" evidence="15">
    <location>
        <position position="480"/>
    </location>
    <ligand>
        <name>Mg(2+)</name>
        <dbReference type="ChEBI" id="CHEBI:18420"/>
        <note>shared with alpha subunit</note>
    </ligand>
</feature>
<evidence type="ECO:0000256" key="8">
    <source>
        <dbReference type="ARBA" id="ARBA00022741"/>
    </source>
</evidence>
<sequence length="821" mass="90481">MKVSLNWLKQYLNLDGLSPEKVGEILTDIGLEVESIERTESIKGGLAGVFVGHVVEREKHPNADKLSVTKVDIGTGNLLNIVCGAPNVAAGQKVLVATVGTTLYPIEGDPITLKKGKIRGEDSEGMICAEDELGLGHDHAGIMVLPPDTPVGQSAKDYLQLEEDHLIEIGLTPNRSDATNHLGVARDLAAALKINYGHSGEVCVPEVSKFKVDNHSLPIEVSVENTEACPRYSGVVIKGIVVGESPDWLKRRLQAVDVRPINNIVDVTNFVLHELGQPLHAFDLNEIKGRKIIVKTLPAGSKFLSLDEIERTLHAEDLMICDGDSTGMCIGGVFGGLHSGVKDSTVNIFLEAAHFSPTYIRRSSMRHNLRTDAAKVFEKGSDPNVTVFALQRAALLMQELAGGEIASEIIDIYPAPVVPQQITVNYTYVNTLLGVSLSPAEVQQILTAQGMSIVSADEKTFTVAVPTNKADVTRPADIVEEILRIYGFNRVAISEKFSISAALAPQPDPTLVRNAIGDFLAAAGFNEIMAVSLSQSRYYRQAFKNIADEELVYINNTSNVQLDIMRPDMLMSGLEAIVHNQNRQQTRLRLFEFGKVYRFKNGGIDEKAQLSIFLSGDRFGKSWLMQSAFEGSSNKTPYFTLKGYVQNVLSRLGYEGYQETVVENDERFAYGLQYHRGPQTLVTFGRVSSALVKEMGVRNEVYAAVFEWDTLLKSLRKQNVTYQEVSKFPSTSRDLALIIENSIKFSDIAAIARKVGKKMIKDVTLFDVYENAQQLGEGKRSYAVSYLFEDAEKTLEDKEVDKVMNQLIGEYEAKLGALIRR</sequence>
<dbReference type="AlphaFoldDB" id="F4L345"/>
<dbReference type="PANTHER" id="PTHR10947">
    <property type="entry name" value="PHENYLALANYL-TRNA SYNTHETASE BETA CHAIN AND LEUCINE-RICH REPEAT-CONTAINING PROTEIN 47"/>
    <property type="match status" value="1"/>
</dbReference>
<evidence type="ECO:0000256" key="13">
    <source>
        <dbReference type="ARBA" id="ARBA00023146"/>
    </source>
</evidence>
<evidence type="ECO:0000313" key="21">
    <source>
        <dbReference type="Proteomes" id="UP000008461"/>
    </source>
</evidence>
<dbReference type="InterPro" id="IPR005147">
    <property type="entry name" value="tRNA_synthase_B5-dom"/>
</dbReference>
<evidence type="ECO:0000259" key="17">
    <source>
        <dbReference type="PROSITE" id="PS50886"/>
    </source>
</evidence>
<dbReference type="PROSITE" id="PS51483">
    <property type="entry name" value="B5"/>
    <property type="match status" value="1"/>
</dbReference>
<dbReference type="InterPro" id="IPR005146">
    <property type="entry name" value="B3/B4_tRNA-bd"/>
</dbReference>
<keyword evidence="10 15" id="KW-0460">Magnesium</keyword>
<dbReference type="Proteomes" id="UP000008461">
    <property type="component" value="Chromosome"/>
</dbReference>
<dbReference type="NCBIfam" id="NF045760">
    <property type="entry name" value="YtpR"/>
    <property type="match status" value="1"/>
</dbReference>
<evidence type="ECO:0000256" key="3">
    <source>
        <dbReference type="ARBA" id="ARBA00011209"/>
    </source>
</evidence>
<dbReference type="SMART" id="SM00874">
    <property type="entry name" value="B5"/>
    <property type="match status" value="1"/>
</dbReference>
<keyword evidence="13 15" id="KW-0030">Aminoacyl-tRNA synthetase</keyword>
<evidence type="ECO:0000256" key="14">
    <source>
        <dbReference type="ARBA" id="ARBA00049255"/>
    </source>
</evidence>
<evidence type="ECO:0000256" key="15">
    <source>
        <dbReference type="HAMAP-Rule" id="MF_00283"/>
    </source>
</evidence>
<keyword evidence="21" id="KW-1185">Reference proteome</keyword>
<comment type="cofactor">
    <cofactor evidence="15">
        <name>Mg(2+)</name>
        <dbReference type="ChEBI" id="CHEBI:18420"/>
    </cofactor>
    <text evidence="15">Binds 2 magnesium ions per tetramer.</text>
</comment>
<gene>
    <name evidence="15" type="primary">pheT</name>
    <name evidence="20" type="ordered locus">Halhy_2838</name>
</gene>
<dbReference type="RefSeq" id="WP_013765251.1">
    <property type="nucleotide sequence ID" value="NC_015510.1"/>
</dbReference>
<comment type="subcellular location">
    <subcellularLocation>
        <location evidence="1 15">Cytoplasm</location>
    </subcellularLocation>
</comment>